<evidence type="ECO:0008006" key="4">
    <source>
        <dbReference type="Google" id="ProtNLM"/>
    </source>
</evidence>
<organism evidence="2 3">
    <name type="scientific">Rubellicoccus peritrichatus</name>
    <dbReference type="NCBI Taxonomy" id="3080537"/>
    <lineage>
        <taxon>Bacteria</taxon>
        <taxon>Pseudomonadati</taxon>
        <taxon>Verrucomicrobiota</taxon>
        <taxon>Opitutia</taxon>
        <taxon>Puniceicoccales</taxon>
        <taxon>Cerasicoccaceae</taxon>
        <taxon>Rubellicoccus</taxon>
    </lineage>
</organism>
<dbReference type="Proteomes" id="UP001304300">
    <property type="component" value="Chromosome"/>
</dbReference>
<evidence type="ECO:0000313" key="2">
    <source>
        <dbReference type="EMBL" id="WOO43075.1"/>
    </source>
</evidence>
<dbReference type="EMBL" id="CP136920">
    <property type="protein sequence ID" value="WOO43075.1"/>
    <property type="molecule type" value="Genomic_DNA"/>
</dbReference>
<reference evidence="2 3" key="1">
    <citation type="submission" date="2023-10" db="EMBL/GenBank/DDBJ databases">
        <title>Rubellicoccus peritrichatus gen. nov., sp. nov., isolated from an algae of coral reef tank.</title>
        <authorList>
            <person name="Luo J."/>
        </authorList>
    </citation>
    <scope>NUCLEOTIDE SEQUENCE [LARGE SCALE GENOMIC DNA]</scope>
    <source>
        <strain evidence="2 3">CR14</strain>
    </source>
</reference>
<protein>
    <recommendedName>
        <fullName evidence="4">PEP-CTERM sorting domain-containing protein</fullName>
    </recommendedName>
</protein>
<feature type="chain" id="PRO_5042868761" description="PEP-CTERM sorting domain-containing protein" evidence="1">
    <location>
        <begin position="19"/>
        <end position="222"/>
    </location>
</feature>
<evidence type="ECO:0000313" key="3">
    <source>
        <dbReference type="Proteomes" id="UP001304300"/>
    </source>
</evidence>
<keyword evidence="1" id="KW-0732">Signal</keyword>
<feature type="signal peptide" evidence="1">
    <location>
        <begin position="1"/>
        <end position="18"/>
    </location>
</feature>
<name>A0AAQ3LFV3_9BACT</name>
<proteinExistence type="predicted"/>
<sequence>MKKEIVLASIALASTASAFTNLDFESAAVVSNDPTFGFLDWSLAVPGWNHSKGNDTSVVYYGSSHLGTTQAYSLLDTANPQHFTDAPLEGNYSITFRSGDFDLFADPIVYGHAFIAQEGTIPVGTRSLSLLAQGEFQVFFDGNEILMSEGSADLRIGDLTPYQGSTGELKIMESGPEWSGSAVVLDNILFSTTPIPESNNYTLLLSLSIIALIGLNRSNQSK</sequence>
<dbReference type="AlphaFoldDB" id="A0AAQ3LFV3"/>
<keyword evidence="3" id="KW-1185">Reference proteome</keyword>
<accession>A0AAQ3LFV3</accession>
<gene>
    <name evidence="2" type="ORF">RZN69_08210</name>
</gene>
<dbReference type="KEGG" id="puo:RZN69_08210"/>
<evidence type="ECO:0000256" key="1">
    <source>
        <dbReference type="SAM" id="SignalP"/>
    </source>
</evidence>
<dbReference type="RefSeq" id="WP_317835612.1">
    <property type="nucleotide sequence ID" value="NZ_CP136920.1"/>
</dbReference>